<name>A0A0R2FFG9_9LACO</name>
<comment type="caution">
    <text evidence="4">The sequence shown here is derived from an EMBL/GenBank/DDBJ whole genome shotgun (WGS) entry which is preliminary data.</text>
</comment>
<dbReference type="SUPFAM" id="SSF55729">
    <property type="entry name" value="Acyl-CoA N-acyltransferases (Nat)"/>
    <property type="match status" value="1"/>
</dbReference>
<dbReference type="Pfam" id="PF00583">
    <property type="entry name" value="Acetyltransf_1"/>
    <property type="match status" value="1"/>
</dbReference>
<dbReference type="STRING" id="1423730.FC75_GL001381"/>
<dbReference type="AlphaFoldDB" id="A0A0R2FFG9"/>
<keyword evidence="5" id="KW-1185">Reference proteome</keyword>
<evidence type="ECO:0000313" key="5">
    <source>
        <dbReference type="Proteomes" id="UP000050865"/>
    </source>
</evidence>
<dbReference type="Proteomes" id="UP000050865">
    <property type="component" value="Unassembled WGS sequence"/>
</dbReference>
<dbReference type="EMBL" id="AYZJ01000026">
    <property type="protein sequence ID" value="KRN23802.1"/>
    <property type="molecule type" value="Genomic_DNA"/>
</dbReference>
<accession>A0A0R2FFG9</accession>
<dbReference type="GO" id="GO:0016747">
    <property type="term" value="F:acyltransferase activity, transferring groups other than amino-acyl groups"/>
    <property type="evidence" value="ECO:0007669"/>
    <property type="project" value="InterPro"/>
</dbReference>
<evidence type="ECO:0000256" key="2">
    <source>
        <dbReference type="ARBA" id="ARBA00023315"/>
    </source>
</evidence>
<sequence>MTGMPKIREIQPKDDAQMKKILKFCLEEADLALPGTAYFDPQIGELAEYYAHTTRAKYFVAVADTDDDQVLGGCGIGPVADFEDICELQKLYLTPAARGQGLSKRLLAKSIAAAKAFGYERMYVVTDTKLPIANKLYQAQGFTRLPHALADDPHDGCDTWYIKDI</sequence>
<evidence type="ECO:0000256" key="1">
    <source>
        <dbReference type="ARBA" id="ARBA00022679"/>
    </source>
</evidence>
<dbReference type="InterPro" id="IPR016181">
    <property type="entry name" value="Acyl_CoA_acyltransferase"/>
</dbReference>
<dbReference type="InterPro" id="IPR050832">
    <property type="entry name" value="Bact_Acetyltransf"/>
</dbReference>
<dbReference type="PROSITE" id="PS51186">
    <property type="entry name" value="GNAT"/>
    <property type="match status" value="1"/>
</dbReference>
<keyword evidence="2" id="KW-0012">Acyltransferase</keyword>
<dbReference type="CDD" id="cd04301">
    <property type="entry name" value="NAT_SF"/>
    <property type="match status" value="1"/>
</dbReference>
<dbReference type="PANTHER" id="PTHR43877:SF2">
    <property type="entry name" value="AMINOALKYLPHOSPHONATE N-ACETYLTRANSFERASE-RELATED"/>
    <property type="match status" value="1"/>
</dbReference>
<keyword evidence="1 4" id="KW-0808">Transferase</keyword>
<feature type="domain" description="N-acetyltransferase" evidence="3">
    <location>
        <begin position="5"/>
        <end position="165"/>
    </location>
</feature>
<dbReference type="PANTHER" id="PTHR43877">
    <property type="entry name" value="AMINOALKYLPHOSPHONATE N-ACETYLTRANSFERASE-RELATED-RELATED"/>
    <property type="match status" value="1"/>
</dbReference>
<dbReference type="PATRIC" id="fig|1423730.4.peg.1453"/>
<organism evidence="4 5">
    <name type="scientific">Lacticaseibacillus camelliae DSM 22697 = JCM 13995</name>
    <dbReference type="NCBI Taxonomy" id="1423730"/>
    <lineage>
        <taxon>Bacteria</taxon>
        <taxon>Bacillati</taxon>
        <taxon>Bacillota</taxon>
        <taxon>Bacilli</taxon>
        <taxon>Lactobacillales</taxon>
        <taxon>Lactobacillaceae</taxon>
        <taxon>Lacticaseibacillus</taxon>
    </lineage>
</organism>
<dbReference type="InterPro" id="IPR000182">
    <property type="entry name" value="GNAT_dom"/>
</dbReference>
<protein>
    <submittedName>
        <fullName evidence="4">Acetyltransferase</fullName>
    </submittedName>
</protein>
<proteinExistence type="predicted"/>
<gene>
    <name evidence="4" type="ORF">FC75_GL001381</name>
</gene>
<evidence type="ECO:0000313" key="4">
    <source>
        <dbReference type="EMBL" id="KRN23802.1"/>
    </source>
</evidence>
<reference evidence="4 5" key="1">
    <citation type="journal article" date="2015" name="Genome Announc.">
        <title>Expanding the biotechnology potential of lactobacilli through comparative genomics of 213 strains and associated genera.</title>
        <authorList>
            <person name="Sun Z."/>
            <person name="Harris H.M."/>
            <person name="McCann A."/>
            <person name="Guo C."/>
            <person name="Argimon S."/>
            <person name="Zhang W."/>
            <person name="Yang X."/>
            <person name="Jeffery I.B."/>
            <person name="Cooney J.C."/>
            <person name="Kagawa T.F."/>
            <person name="Liu W."/>
            <person name="Song Y."/>
            <person name="Salvetti E."/>
            <person name="Wrobel A."/>
            <person name="Rasinkangas P."/>
            <person name="Parkhill J."/>
            <person name="Rea M.C."/>
            <person name="O'Sullivan O."/>
            <person name="Ritari J."/>
            <person name="Douillard F.P."/>
            <person name="Paul Ross R."/>
            <person name="Yang R."/>
            <person name="Briner A.E."/>
            <person name="Felis G.E."/>
            <person name="de Vos W.M."/>
            <person name="Barrangou R."/>
            <person name="Klaenhammer T.R."/>
            <person name="Caufield P.W."/>
            <person name="Cui Y."/>
            <person name="Zhang H."/>
            <person name="O'Toole P.W."/>
        </authorList>
    </citation>
    <scope>NUCLEOTIDE SEQUENCE [LARGE SCALE GENOMIC DNA]</scope>
    <source>
        <strain evidence="4 5">DSM 22697</strain>
    </source>
</reference>
<dbReference type="Gene3D" id="3.40.630.30">
    <property type="match status" value="1"/>
</dbReference>
<evidence type="ECO:0000259" key="3">
    <source>
        <dbReference type="PROSITE" id="PS51186"/>
    </source>
</evidence>
<dbReference type="OrthoDB" id="5419426at2"/>